<dbReference type="Gene3D" id="3.40.50.300">
    <property type="entry name" value="P-loop containing nucleotide triphosphate hydrolases"/>
    <property type="match status" value="1"/>
</dbReference>
<dbReference type="SMART" id="SM00382">
    <property type="entry name" value="AAA"/>
    <property type="match status" value="1"/>
</dbReference>
<dbReference type="CDD" id="cd03220">
    <property type="entry name" value="ABC_KpsT_Wzt"/>
    <property type="match status" value="1"/>
</dbReference>
<evidence type="ECO:0000313" key="7">
    <source>
        <dbReference type="Proteomes" id="UP000232587"/>
    </source>
</evidence>
<comment type="similarity">
    <text evidence="1">Belongs to the ABC transporter superfamily.</text>
</comment>
<organism evidence="6 7">
    <name type="scientific">Novosphingobium kunmingense</name>
    <dbReference type="NCBI Taxonomy" id="1211806"/>
    <lineage>
        <taxon>Bacteria</taxon>
        <taxon>Pseudomonadati</taxon>
        <taxon>Pseudomonadota</taxon>
        <taxon>Alphaproteobacteria</taxon>
        <taxon>Sphingomonadales</taxon>
        <taxon>Sphingomonadaceae</taxon>
        <taxon>Novosphingobium</taxon>
    </lineage>
</organism>
<keyword evidence="2" id="KW-0813">Transport</keyword>
<gene>
    <name evidence="6" type="ORF">B0I00_1232</name>
</gene>
<dbReference type="GO" id="GO:0016020">
    <property type="term" value="C:membrane"/>
    <property type="evidence" value="ECO:0007669"/>
    <property type="project" value="InterPro"/>
</dbReference>
<dbReference type="InterPro" id="IPR003439">
    <property type="entry name" value="ABC_transporter-like_ATP-bd"/>
</dbReference>
<keyword evidence="4 6" id="KW-0067">ATP-binding</keyword>
<protein>
    <submittedName>
        <fullName evidence="6">Capsular polysaccharide transport system ATP-binding protein</fullName>
    </submittedName>
</protein>
<dbReference type="GO" id="GO:0016887">
    <property type="term" value="F:ATP hydrolysis activity"/>
    <property type="evidence" value="ECO:0007669"/>
    <property type="project" value="InterPro"/>
</dbReference>
<feature type="domain" description="ABC transporter" evidence="5">
    <location>
        <begin position="2"/>
        <end position="215"/>
    </location>
</feature>
<dbReference type="EMBL" id="PHUF01000003">
    <property type="protein sequence ID" value="PKB19005.1"/>
    <property type="molecule type" value="Genomic_DNA"/>
</dbReference>
<evidence type="ECO:0000256" key="4">
    <source>
        <dbReference type="ARBA" id="ARBA00022840"/>
    </source>
</evidence>
<dbReference type="GO" id="GO:0005524">
    <property type="term" value="F:ATP binding"/>
    <property type="evidence" value="ECO:0007669"/>
    <property type="project" value="UniProtKB-KW"/>
</dbReference>
<evidence type="ECO:0000313" key="6">
    <source>
        <dbReference type="EMBL" id="PKB19005.1"/>
    </source>
</evidence>
<dbReference type="PROSITE" id="PS00211">
    <property type="entry name" value="ABC_TRANSPORTER_1"/>
    <property type="match status" value="1"/>
</dbReference>
<dbReference type="PANTHER" id="PTHR46743">
    <property type="entry name" value="TEICHOIC ACIDS EXPORT ATP-BINDING PROTEIN TAGH"/>
    <property type="match status" value="1"/>
</dbReference>
<evidence type="ECO:0000259" key="5">
    <source>
        <dbReference type="PROSITE" id="PS50893"/>
    </source>
</evidence>
<comment type="caution">
    <text evidence="6">The sequence shown here is derived from an EMBL/GenBank/DDBJ whole genome shotgun (WGS) entry which is preliminary data.</text>
</comment>
<keyword evidence="7" id="KW-1185">Reference proteome</keyword>
<dbReference type="Pfam" id="PF00005">
    <property type="entry name" value="ABC_tran"/>
    <property type="match status" value="1"/>
</dbReference>
<dbReference type="OrthoDB" id="9778870at2"/>
<evidence type="ECO:0000256" key="3">
    <source>
        <dbReference type="ARBA" id="ARBA00022741"/>
    </source>
</evidence>
<dbReference type="InterPro" id="IPR015860">
    <property type="entry name" value="ABC_transpr_TagH-like"/>
</dbReference>
<name>A0A2N0HJF8_9SPHN</name>
<reference evidence="6 7" key="1">
    <citation type="submission" date="2017-11" db="EMBL/GenBank/DDBJ databases">
        <title>Genomic Encyclopedia of Type Strains, Phase III (KMG-III): the genomes of soil and plant-associated and newly described type strains.</title>
        <authorList>
            <person name="Whitman W."/>
        </authorList>
    </citation>
    <scope>NUCLEOTIDE SEQUENCE [LARGE SCALE GENOMIC DNA]</scope>
    <source>
        <strain evidence="6 7">CGMCC 1.12274</strain>
    </source>
</reference>
<dbReference type="InterPro" id="IPR003593">
    <property type="entry name" value="AAA+_ATPase"/>
</dbReference>
<keyword evidence="3" id="KW-0547">Nucleotide-binding</keyword>
<dbReference type="InterPro" id="IPR027417">
    <property type="entry name" value="P-loop_NTPase"/>
</dbReference>
<dbReference type="PANTHER" id="PTHR46743:SF2">
    <property type="entry name" value="TEICHOIC ACIDS EXPORT ATP-BINDING PROTEIN TAGH"/>
    <property type="match status" value="1"/>
</dbReference>
<dbReference type="GO" id="GO:0140359">
    <property type="term" value="F:ABC-type transporter activity"/>
    <property type="evidence" value="ECO:0007669"/>
    <property type="project" value="InterPro"/>
</dbReference>
<dbReference type="RefSeq" id="WP_100866529.1">
    <property type="nucleotide sequence ID" value="NZ_PHUF01000003.1"/>
</dbReference>
<evidence type="ECO:0000256" key="1">
    <source>
        <dbReference type="ARBA" id="ARBA00005417"/>
    </source>
</evidence>
<dbReference type="PROSITE" id="PS50893">
    <property type="entry name" value="ABC_TRANSPORTER_2"/>
    <property type="match status" value="1"/>
</dbReference>
<dbReference type="AlphaFoldDB" id="A0A2N0HJF8"/>
<proteinExistence type="inferred from homology"/>
<dbReference type="InterPro" id="IPR050683">
    <property type="entry name" value="Bact_Polysacc_Export_ATP-bd"/>
</dbReference>
<evidence type="ECO:0000256" key="2">
    <source>
        <dbReference type="ARBA" id="ARBA00022448"/>
    </source>
</evidence>
<dbReference type="SUPFAM" id="SSF52540">
    <property type="entry name" value="P-loop containing nucleoside triphosphate hydrolases"/>
    <property type="match status" value="1"/>
</dbReference>
<dbReference type="Proteomes" id="UP000232587">
    <property type="component" value="Unassembled WGS sequence"/>
</dbReference>
<sequence>MIVLDRVSKNYRTRTGRRTILSDVNLTLRRGEALGICGHNGAGKSTLMRLIAGVEQPSSGTIRRDMSVSWPIGYASAFQASLTGADNVRFIARIYGKPIAETLAFVDDFAELGSYLAMPIRTYSAGMMARLAFAASLAVHFDCYLVDEITAAGDARFRERCHEALLERRRNGTLVMISHDPATLRLYCDAGAVVRGHRFIPFANIEAAIADHFGPGY</sequence>
<dbReference type="InterPro" id="IPR017871">
    <property type="entry name" value="ABC_transporter-like_CS"/>
</dbReference>
<accession>A0A2N0HJF8</accession>